<evidence type="ECO:0000313" key="2">
    <source>
        <dbReference type="Proteomes" id="UP000805704"/>
    </source>
</evidence>
<proteinExistence type="predicted"/>
<comment type="caution">
    <text evidence="1">The sequence shown here is derived from an EMBL/GenBank/DDBJ whole genome shotgun (WGS) entry which is preliminary data.</text>
</comment>
<dbReference type="Proteomes" id="UP000805704">
    <property type="component" value="Chromosome 11"/>
</dbReference>
<protein>
    <submittedName>
        <fullName evidence="1">Leucine zipper protein 1</fullName>
    </submittedName>
</protein>
<accession>A0ACB7FGA1</accession>
<name>A0ACB7FGA1_NIBAL</name>
<sequence length="395" mass="45016">MSDHKDMTHRHLRHKLQSLGRRLDELEEATTKLQKAEDELLDLQDKIIQAEGSNSSLLGDVEVLRKCLLKIQGKDEEVRKAEDLCRTVREKLEEEESLTKDLKAEIERLQRRMAELEKLEEAFGKSKSDCSQLCLSLNEEKNLTKKLSSELEALKARLKEMEGSEVKLDRAEQALAMELEKLKGFTQAFVSERKRLLEKQREDEKIILKLTEKLEQQKNRLGMSADPGRADIIKSRIEDELSSTGLLTSKLAGRKKSIDYLKMADDIGLMNKSENKKNSGLEGSQEEDNKVKELTQEVERLKNRLKQLEIVEEDLKSSESKNTELNEKLQIERNRARQLSEQVEQLRMQLCGKAGIGRNGTSNVDKHGNGSANICPNSPAKVLENGKAENEEIID</sequence>
<keyword evidence="2" id="KW-1185">Reference proteome</keyword>
<organism evidence="1 2">
    <name type="scientific">Nibea albiflora</name>
    <name type="common">Yellow drum</name>
    <name type="synonym">Corvina albiflora</name>
    <dbReference type="NCBI Taxonomy" id="240163"/>
    <lineage>
        <taxon>Eukaryota</taxon>
        <taxon>Metazoa</taxon>
        <taxon>Chordata</taxon>
        <taxon>Craniata</taxon>
        <taxon>Vertebrata</taxon>
        <taxon>Euteleostomi</taxon>
        <taxon>Actinopterygii</taxon>
        <taxon>Neopterygii</taxon>
        <taxon>Teleostei</taxon>
        <taxon>Neoteleostei</taxon>
        <taxon>Acanthomorphata</taxon>
        <taxon>Eupercaria</taxon>
        <taxon>Sciaenidae</taxon>
        <taxon>Nibea</taxon>
    </lineage>
</organism>
<evidence type="ECO:0000313" key="1">
    <source>
        <dbReference type="EMBL" id="KAG8013301.1"/>
    </source>
</evidence>
<gene>
    <name evidence="1" type="primary">LUZP1.2</name>
    <name evidence="1" type="ORF">GBF38_021602</name>
</gene>
<reference evidence="1" key="1">
    <citation type="submission" date="2020-04" db="EMBL/GenBank/DDBJ databases">
        <title>A chromosome-scale assembly and high-density genetic map of the yellow drum (Nibea albiflora) genome.</title>
        <authorList>
            <person name="Xu D."/>
            <person name="Zhang W."/>
            <person name="Chen R."/>
            <person name="Tan P."/>
            <person name="Wang L."/>
            <person name="Song H."/>
            <person name="Tian L."/>
            <person name="Zhu Q."/>
            <person name="Wang B."/>
        </authorList>
    </citation>
    <scope>NUCLEOTIDE SEQUENCE</scope>
    <source>
        <strain evidence="1">ZJHYS-2018</strain>
    </source>
</reference>
<dbReference type="EMBL" id="CM024799">
    <property type="protein sequence ID" value="KAG8013301.1"/>
    <property type="molecule type" value="Genomic_DNA"/>
</dbReference>